<dbReference type="Proteomes" id="UP000827092">
    <property type="component" value="Unassembled WGS sequence"/>
</dbReference>
<sequence length="373" mass="43430">MMKHSETKIHKRNLSQFQMQPTFDKYISENDKLKQLETSICSFIVEHDLPISFVEPLSKFCKALPEKSVVKQLQLGKQKATNIIRQGLRPHFNRKLRDELNNNFFSVFIDETTDVSSNSMLGIVITYYSLAECCTKVDVLDVVQLGDWTADAIYQAMIGVLKENNVPLHNWVGFCADTTNVMMGLNNSVSQRVKENFPTVIIVKCSCHSIHLVSSYACKKLPSSLEDLVRTIYVHLKRSPKRQKGFEEFQKFFNEEQNPKNFLAPGQTRWLSLQNCVRRILEYWEALKHYWQLITFEDKTHANELTYSTLKNPLMKCMMEFVEYALGLFNDFNTFFQSDAPNFSNLKTEVTRLLKTLGLNFMDPKYIRNTEDY</sequence>
<evidence type="ECO:0008006" key="3">
    <source>
        <dbReference type="Google" id="ProtNLM"/>
    </source>
</evidence>
<proteinExistence type="predicted"/>
<keyword evidence="2" id="KW-1185">Reference proteome</keyword>
<dbReference type="PANTHER" id="PTHR37162">
    <property type="entry name" value="HAT FAMILY DIMERISATION DOMAINCONTAINING PROTEIN-RELATED"/>
    <property type="match status" value="1"/>
</dbReference>
<protein>
    <recommendedName>
        <fullName evidence="3">DUF4371 domain-containing protein</fullName>
    </recommendedName>
</protein>
<dbReference type="InterPro" id="IPR012337">
    <property type="entry name" value="RNaseH-like_sf"/>
</dbReference>
<accession>A0AAV6TVD5</accession>
<dbReference type="AlphaFoldDB" id="A0AAV6TVD5"/>
<evidence type="ECO:0000313" key="2">
    <source>
        <dbReference type="Proteomes" id="UP000827092"/>
    </source>
</evidence>
<dbReference type="SUPFAM" id="SSF53098">
    <property type="entry name" value="Ribonuclease H-like"/>
    <property type="match status" value="1"/>
</dbReference>
<comment type="caution">
    <text evidence="1">The sequence shown here is derived from an EMBL/GenBank/DDBJ whole genome shotgun (WGS) entry which is preliminary data.</text>
</comment>
<name>A0AAV6TVD5_9ARAC</name>
<organism evidence="1 2">
    <name type="scientific">Oedothorax gibbosus</name>
    <dbReference type="NCBI Taxonomy" id="931172"/>
    <lineage>
        <taxon>Eukaryota</taxon>
        <taxon>Metazoa</taxon>
        <taxon>Ecdysozoa</taxon>
        <taxon>Arthropoda</taxon>
        <taxon>Chelicerata</taxon>
        <taxon>Arachnida</taxon>
        <taxon>Araneae</taxon>
        <taxon>Araneomorphae</taxon>
        <taxon>Entelegynae</taxon>
        <taxon>Araneoidea</taxon>
        <taxon>Linyphiidae</taxon>
        <taxon>Erigoninae</taxon>
        <taxon>Oedothorax</taxon>
    </lineage>
</organism>
<gene>
    <name evidence="1" type="ORF">JTE90_010159</name>
</gene>
<evidence type="ECO:0000313" key="1">
    <source>
        <dbReference type="EMBL" id="KAG8175684.1"/>
    </source>
</evidence>
<dbReference type="EMBL" id="JAFNEN010000964">
    <property type="protein sequence ID" value="KAG8175684.1"/>
    <property type="molecule type" value="Genomic_DNA"/>
</dbReference>
<dbReference type="PANTHER" id="PTHR37162:SF1">
    <property type="entry name" value="BED-TYPE DOMAIN-CONTAINING PROTEIN"/>
    <property type="match status" value="1"/>
</dbReference>
<reference evidence="1 2" key="1">
    <citation type="journal article" date="2022" name="Nat. Ecol. Evol.">
        <title>A masculinizing supergene underlies an exaggerated male reproductive morph in a spider.</title>
        <authorList>
            <person name="Hendrickx F."/>
            <person name="De Corte Z."/>
            <person name="Sonet G."/>
            <person name="Van Belleghem S.M."/>
            <person name="Kostlbacher S."/>
            <person name="Vangestel C."/>
        </authorList>
    </citation>
    <scope>NUCLEOTIDE SEQUENCE [LARGE SCALE GENOMIC DNA]</scope>
    <source>
        <strain evidence="1">W744_W776</strain>
    </source>
</reference>